<dbReference type="GeneTree" id="ENSGT01030000235661"/>
<keyword evidence="1" id="KW-0732">Signal</keyword>
<dbReference type="GO" id="GO:0002250">
    <property type="term" value="P:adaptive immune response"/>
    <property type="evidence" value="ECO:0007669"/>
    <property type="project" value="UniProtKB-KW"/>
</dbReference>
<evidence type="ECO:0000256" key="5">
    <source>
        <dbReference type="ARBA" id="ARBA00043266"/>
    </source>
</evidence>
<keyword evidence="4" id="KW-0393">Immunoglobulin domain</keyword>
<evidence type="ECO:0000259" key="6">
    <source>
        <dbReference type="PROSITE" id="PS50835"/>
    </source>
</evidence>
<dbReference type="PROSITE" id="PS50835">
    <property type="entry name" value="IG_LIKE"/>
    <property type="match status" value="1"/>
</dbReference>
<dbReference type="Pfam" id="PF07686">
    <property type="entry name" value="V-set"/>
    <property type="match status" value="1"/>
</dbReference>
<dbReference type="GO" id="GO:0042101">
    <property type="term" value="C:T cell receptor complex"/>
    <property type="evidence" value="ECO:0007669"/>
    <property type="project" value="UniProtKB-KW"/>
</dbReference>
<dbReference type="InterPro" id="IPR003599">
    <property type="entry name" value="Ig_sub"/>
</dbReference>
<protein>
    <recommendedName>
        <fullName evidence="6">Ig-like domain-containing protein</fullName>
    </recommendedName>
</protein>
<evidence type="ECO:0000256" key="1">
    <source>
        <dbReference type="ARBA" id="ARBA00022729"/>
    </source>
</evidence>
<keyword evidence="3" id="KW-0675">Receptor</keyword>
<dbReference type="InterPro" id="IPR051287">
    <property type="entry name" value="TCR_variable_region"/>
</dbReference>
<dbReference type="InterPro" id="IPR013783">
    <property type="entry name" value="Ig-like_fold"/>
</dbReference>
<dbReference type="PANTHER" id="PTHR19367">
    <property type="entry name" value="T-CELL RECEPTOR ALPHA CHAIN V REGION"/>
    <property type="match status" value="1"/>
</dbReference>
<dbReference type="InterPro" id="IPR007110">
    <property type="entry name" value="Ig-like_dom"/>
</dbReference>
<accession>A0A8C5EWW8</accession>
<dbReference type="OrthoDB" id="9631130at2759"/>
<keyword evidence="2" id="KW-1064">Adaptive immunity</keyword>
<reference evidence="7" key="1">
    <citation type="submission" date="2025-08" db="UniProtKB">
        <authorList>
            <consortium name="Ensembl"/>
        </authorList>
    </citation>
    <scope>IDENTIFICATION</scope>
</reference>
<dbReference type="PANTHER" id="PTHR19367:SF18">
    <property type="entry name" value="T CELL RECEPTOR ALPHA VARIABLE 16"/>
    <property type="match status" value="1"/>
</dbReference>
<organism evidence="7 8">
    <name type="scientific">Gopherus evgoodei</name>
    <name type="common">Goodes thornscrub tortoise</name>
    <dbReference type="NCBI Taxonomy" id="1825980"/>
    <lineage>
        <taxon>Eukaryota</taxon>
        <taxon>Metazoa</taxon>
        <taxon>Chordata</taxon>
        <taxon>Craniata</taxon>
        <taxon>Vertebrata</taxon>
        <taxon>Euteleostomi</taxon>
        <taxon>Archelosauria</taxon>
        <taxon>Testudinata</taxon>
        <taxon>Testudines</taxon>
        <taxon>Cryptodira</taxon>
        <taxon>Durocryptodira</taxon>
        <taxon>Testudinoidea</taxon>
        <taxon>Testudinidae</taxon>
        <taxon>Gopherus</taxon>
    </lineage>
</organism>
<proteinExistence type="predicted"/>
<sequence length="107" mass="11994">NKEIVGGILFSFAKRHDSVDQSPPEVRLSEGQSVTLHCNFTTLDTSPYLFWYQQYPNQSPQHIVTKTTFDATDQALVAVEDSGMYYCAVRDTARGNAGRAKQKPPRV</sequence>
<dbReference type="InterPro" id="IPR036179">
    <property type="entry name" value="Ig-like_dom_sf"/>
</dbReference>
<reference evidence="7" key="2">
    <citation type="submission" date="2025-09" db="UniProtKB">
        <authorList>
            <consortium name="Ensembl"/>
        </authorList>
    </citation>
    <scope>IDENTIFICATION</scope>
</reference>
<feature type="domain" description="Ig-like" evidence="6">
    <location>
        <begin position="17"/>
        <end position="106"/>
    </location>
</feature>
<evidence type="ECO:0000256" key="2">
    <source>
        <dbReference type="ARBA" id="ARBA00023130"/>
    </source>
</evidence>
<evidence type="ECO:0000256" key="3">
    <source>
        <dbReference type="ARBA" id="ARBA00023170"/>
    </source>
</evidence>
<dbReference type="Proteomes" id="UP000694390">
    <property type="component" value="Unassembled WGS sequence"/>
</dbReference>
<dbReference type="AlphaFoldDB" id="A0A8C5EWW8"/>
<evidence type="ECO:0000313" key="7">
    <source>
        <dbReference type="Ensembl" id="ENSGEVP00005020898.1"/>
    </source>
</evidence>
<keyword evidence="8" id="KW-1185">Reference proteome</keyword>
<dbReference type="SMART" id="SM00409">
    <property type="entry name" value="IG"/>
    <property type="match status" value="1"/>
</dbReference>
<name>A0A8C5EWW8_9SAUR</name>
<keyword evidence="5" id="KW-0391">Immunity</keyword>
<evidence type="ECO:0000313" key="8">
    <source>
        <dbReference type="Proteomes" id="UP000694390"/>
    </source>
</evidence>
<dbReference type="SUPFAM" id="SSF48726">
    <property type="entry name" value="Immunoglobulin"/>
    <property type="match status" value="1"/>
</dbReference>
<dbReference type="Ensembl" id="ENSGEVT00005021949.1">
    <property type="protein sequence ID" value="ENSGEVP00005020898.1"/>
    <property type="gene ID" value="ENSGEVG00005014831.1"/>
</dbReference>
<evidence type="ECO:0000256" key="4">
    <source>
        <dbReference type="ARBA" id="ARBA00023319"/>
    </source>
</evidence>
<dbReference type="Gene3D" id="2.60.40.10">
    <property type="entry name" value="Immunoglobulins"/>
    <property type="match status" value="1"/>
</dbReference>
<dbReference type="InterPro" id="IPR013106">
    <property type="entry name" value="Ig_V-set"/>
</dbReference>
<keyword evidence="5" id="KW-1279">T cell receptor</keyword>